<name>A0A3Q0F1B6_VIGRR</name>
<accession>A0A3Q0F1B6</accession>
<dbReference type="RefSeq" id="XP_022636394.1">
    <property type="nucleotide sequence ID" value="XM_022780673.1"/>
</dbReference>
<feature type="region of interest" description="Disordered" evidence="1">
    <location>
        <begin position="87"/>
        <end position="107"/>
    </location>
</feature>
<organism evidence="3 4">
    <name type="scientific">Vigna radiata var. radiata</name>
    <name type="common">Mung bean</name>
    <name type="synonym">Phaseolus aureus</name>
    <dbReference type="NCBI Taxonomy" id="3916"/>
    <lineage>
        <taxon>Eukaryota</taxon>
        <taxon>Viridiplantae</taxon>
        <taxon>Streptophyta</taxon>
        <taxon>Embryophyta</taxon>
        <taxon>Tracheophyta</taxon>
        <taxon>Spermatophyta</taxon>
        <taxon>Magnoliopsida</taxon>
        <taxon>eudicotyledons</taxon>
        <taxon>Gunneridae</taxon>
        <taxon>Pentapetalae</taxon>
        <taxon>rosids</taxon>
        <taxon>fabids</taxon>
        <taxon>Fabales</taxon>
        <taxon>Fabaceae</taxon>
        <taxon>Papilionoideae</taxon>
        <taxon>50 kb inversion clade</taxon>
        <taxon>NPAAA clade</taxon>
        <taxon>indigoferoid/millettioid clade</taxon>
        <taxon>Phaseoleae</taxon>
        <taxon>Vigna</taxon>
    </lineage>
</organism>
<protein>
    <submittedName>
        <fullName evidence="4">Uncharacterized protein LOC111241662 isoform X1</fullName>
    </submittedName>
</protein>
<reference evidence="4" key="2">
    <citation type="submission" date="2025-08" db="UniProtKB">
        <authorList>
            <consortium name="RefSeq"/>
        </authorList>
    </citation>
    <scope>IDENTIFICATION</scope>
    <source>
        <tissue evidence="4">Leaf</tissue>
    </source>
</reference>
<dbReference type="KEGG" id="vra:111241662"/>
<dbReference type="InterPro" id="IPR007321">
    <property type="entry name" value="Transposase_28"/>
</dbReference>
<reference evidence="3" key="1">
    <citation type="journal article" date="2014" name="Nat. Commun.">
        <title>Genome sequence of mungbean and insights into evolution within Vigna species.</title>
        <authorList>
            <person name="Kang Y.J."/>
            <person name="Kim S.K."/>
            <person name="Kim M.Y."/>
            <person name="Lestari P."/>
            <person name="Kim K.H."/>
            <person name="Ha B.K."/>
            <person name="Jun T.H."/>
            <person name="Hwang W.J."/>
            <person name="Lee T."/>
            <person name="Lee J."/>
            <person name="Shim S."/>
            <person name="Yoon M.Y."/>
            <person name="Jang Y.E."/>
            <person name="Han K.S."/>
            <person name="Taeprayoon P."/>
            <person name="Yoon N."/>
            <person name="Somta P."/>
            <person name="Tanya P."/>
            <person name="Kim K.S."/>
            <person name="Gwag J.G."/>
            <person name="Moon J.K."/>
            <person name="Lee Y.H."/>
            <person name="Park B.S."/>
            <person name="Bombarely A."/>
            <person name="Doyle J.J."/>
            <person name="Jackson S.A."/>
            <person name="Schafleitner R."/>
            <person name="Srinives P."/>
            <person name="Varshney R.K."/>
            <person name="Lee S.H."/>
        </authorList>
    </citation>
    <scope>NUCLEOTIDE SEQUENCE [LARGE SCALE GENOMIC DNA]</scope>
    <source>
        <strain evidence="3">cv. VC1973A</strain>
    </source>
</reference>
<gene>
    <name evidence="4" type="primary">LOC111241662</name>
</gene>
<evidence type="ECO:0000313" key="3">
    <source>
        <dbReference type="Proteomes" id="UP000087766"/>
    </source>
</evidence>
<feature type="compositionally biased region" description="Gly residues" evidence="1">
    <location>
        <begin position="87"/>
        <end position="103"/>
    </location>
</feature>
<evidence type="ECO:0000313" key="4">
    <source>
        <dbReference type="RefSeq" id="XP_022636394.1"/>
    </source>
</evidence>
<keyword evidence="3" id="KW-1185">Reference proteome</keyword>
<dbReference type="OrthoDB" id="1436780at2759"/>
<proteinExistence type="predicted"/>
<evidence type="ECO:0000259" key="2">
    <source>
        <dbReference type="Pfam" id="PF04195"/>
    </source>
</evidence>
<dbReference type="AlphaFoldDB" id="A0A3Q0F1B6"/>
<evidence type="ECO:0000256" key="1">
    <source>
        <dbReference type="SAM" id="MobiDB-lite"/>
    </source>
</evidence>
<feature type="domain" description="Transposase (putative) gypsy type" evidence="2">
    <location>
        <begin position="249"/>
        <end position="305"/>
    </location>
</feature>
<dbReference type="Proteomes" id="UP000087766">
    <property type="component" value="Chromosome 5"/>
</dbReference>
<dbReference type="Pfam" id="PF04195">
    <property type="entry name" value="Transposase_28"/>
    <property type="match status" value="1"/>
</dbReference>
<dbReference type="GeneID" id="111241662"/>
<sequence>MINIIYFISLFEFIIKKIFEIHLFRYGDELLLSYTISSRDLPILAPLGLRNWSIVRYRPIRVFFFPQVIMSSASMYSSEESAGQGGVVRAGGAEGGTSTGPGISGARASGMVVRSPDEVLSSFLEGSDDSGPSSPVYGGERIVNGIGLFLLRGGIRVDSEMPEPAGGWPRIQGYRWASPDVDLYTSDFGTRAELLWWSKRSQVARDVEDARFFRLGVSHPNERVFHGKGNCSEDFFFVYTYMFDQLYVRISFTSFQASVLQELNIAPSQFHPNGWAAIQAFTSLCAAVGVPPMVKVFLHYFNVRPLPRRGWVSLSSVSDWTLFKFFSESFKNFKTRYFKVIIKGSGRSEFFDDGAPMFPFYWTQDLRRMNAFAIGRMNPEERDVVRVINDLSRRLKARGFVDSLKYEDFDQIAFGTLIFLIIFPFSLF</sequence>